<dbReference type="PANTHER" id="PTHR42756">
    <property type="entry name" value="TRANSCRIPTIONAL REGULATOR, MARR"/>
    <property type="match status" value="1"/>
</dbReference>
<dbReference type="Proteomes" id="UP001265301">
    <property type="component" value="Unassembled WGS sequence"/>
</dbReference>
<protein>
    <submittedName>
        <fullName evidence="5">MarR family transcriptional regulator</fullName>
    </submittedName>
</protein>
<keyword evidence="2" id="KW-0238">DNA-binding</keyword>
<dbReference type="InterPro" id="IPR036390">
    <property type="entry name" value="WH_DNA-bd_sf"/>
</dbReference>
<reference evidence="5 6" key="1">
    <citation type="submission" date="2023-03" db="EMBL/GenBank/DDBJ databases">
        <authorList>
            <person name="Shen W."/>
            <person name="Cai J."/>
        </authorList>
    </citation>
    <scope>NUCLEOTIDE SEQUENCE [LARGE SCALE GENOMIC DNA]</scope>
    <source>
        <strain evidence="5 6">B101</strain>
    </source>
</reference>
<evidence type="ECO:0000313" key="5">
    <source>
        <dbReference type="EMBL" id="MDT2827638.1"/>
    </source>
</evidence>
<organism evidence="5 6">
    <name type="scientific">Enterococcus viikkiensis</name>
    <dbReference type="NCBI Taxonomy" id="930854"/>
    <lineage>
        <taxon>Bacteria</taxon>
        <taxon>Bacillati</taxon>
        <taxon>Bacillota</taxon>
        <taxon>Bacilli</taxon>
        <taxon>Lactobacillales</taxon>
        <taxon>Enterococcaceae</taxon>
        <taxon>Enterococcus</taxon>
    </lineage>
</organism>
<evidence type="ECO:0000256" key="2">
    <source>
        <dbReference type="ARBA" id="ARBA00023125"/>
    </source>
</evidence>
<keyword evidence="3" id="KW-0804">Transcription</keyword>
<sequence>MKTNEDNLSENIYQANLVQQEFIETRLKKIGLTSHQARTLNYISHYPGVIQKKIAHYLGKQDATITNILKTLEKKDYIYREIPKNNERQKNLFLTEKGEESIKQIRRIFQDLEAQLTQKLEAEEQLLLKNLLKKIQ</sequence>
<dbReference type="InterPro" id="IPR000835">
    <property type="entry name" value="HTH_MarR-typ"/>
</dbReference>
<comment type="caution">
    <text evidence="5">The sequence shown here is derived from an EMBL/GenBank/DDBJ whole genome shotgun (WGS) entry which is preliminary data.</text>
</comment>
<dbReference type="PANTHER" id="PTHR42756:SF1">
    <property type="entry name" value="TRANSCRIPTIONAL REPRESSOR OF EMRAB OPERON"/>
    <property type="match status" value="1"/>
</dbReference>
<dbReference type="EMBL" id="JARQBN010000005">
    <property type="protein sequence ID" value="MDT2827638.1"/>
    <property type="molecule type" value="Genomic_DNA"/>
</dbReference>
<name>A0ABU3FPS0_9ENTE</name>
<dbReference type="SUPFAM" id="SSF46785">
    <property type="entry name" value="Winged helix' DNA-binding domain"/>
    <property type="match status" value="1"/>
</dbReference>
<dbReference type="PROSITE" id="PS50995">
    <property type="entry name" value="HTH_MARR_2"/>
    <property type="match status" value="1"/>
</dbReference>
<dbReference type="SMART" id="SM00347">
    <property type="entry name" value="HTH_MARR"/>
    <property type="match status" value="1"/>
</dbReference>
<dbReference type="InterPro" id="IPR036388">
    <property type="entry name" value="WH-like_DNA-bd_sf"/>
</dbReference>
<dbReference type="PRINTS" id="PR00598">
    <property type="entry name" value="HTHMARR"/>
</dbReference>
<dbReference type="Pfam" id="PF01047">
    <property type="entry name" value="MarR"/>
    <property type="match status" value="1"/>
</dbReference>
<accession>A0ABU3FPS0</accession>
<dbReference type="RefSeq" id="WP_311818720.1">
    <property type="nucleotide sequence ID" value="NZ_JARQBN010000005.1"/>
</dbReference>
<evidence type="ECO:0000313" key="6">
    <source>
        <dbReference type="Proteomes" id="UP001265301"/>
    </source>
</evidence>
<keyword evidence="1" id="KW-0805">Transcription regulation</keyword>
<keyword evidence="6" id="KW-1185">Reference proteome</keyword>
<gene>
    <name evidence="5" type="ORF">P7H59_04120</name>
</gene>
<evidence type="ECO:0000259" key="4">
    <source>
        <dbReference type="PROSITE" id="PS50995"/>
    </source>
</evidence>
<evidence type="ECO:0000256" key="1">
    <source>
        <dbReference type="ARBA" id="ARBA00023015"/>
    </source>
</evidence>
<proteinExistence type="predicted"/>
<dbReference type="Gene3D" id="1.10.10.10">
    <property type="entry name" value="Winged helix-like DNA-binding domain superfamily/Winged helix DNA-binding domain"/>
    <property type="match status" value="1"/>
</dbReference>
<feature type="domain" description="HTH marR-type" evidence="4">
    <location>
        <begin position="5"/>
        <end position="136"/>
    </location>
</feature>
<evidence type="ECO:0000256" key="3">
    <source>
        <dbReference type="ARBA" id="ARBA00023163"/>
    </source>
</evidence>